<gene>
    <name evidence="1" type="ORF">JYZ213_LOCUS12796</name>
    <name evidence="2" type="ORF">OXD698_LOCUS6615</name>
</gene>
<evidence type="ECO:0000313" key="2">
    <source>
        <dbReference type="EMBL" id="CAF3604908.1"/>
    </source>
</evidence>
<comment type="caution">
    <text evidence="1">The sequence shown here is derived from an EMBL/GenBank/DDBJ whole genome shotgun (WGS) entry which is preliminary data.</text>
</comment>
<evidence type="ECO:0000313" key="3">
    <source>
        <dbReference type="Proteomes" id="UP000663845"/>
    </source>
</evidence>
<evidence type="ECO:0000313" key="1">
    <source>
        <dbReference type="EMBL" id="CAF0942188.1"/>
    </source>
</evidence>
<reference evidence="1" key="1">
    <citation type="submission" date="2021-02" db="EMBL/GenBank/DDBJ databases">
        <authorList>
            <person name="Nowell W R."/>
        </authorList>
    </citation>
    <scope>NUCLEOTIDE SEQUENCE</scope>
</reference>
<dbReference type="AlphaFoldDB" id="A0A814CGH5"/>
<accession>A0A814CGH5</accession>
<dbReference type="EMBL" id="CAJNOG010000100">
    <property type="protein sequence ID" value="CAF0942188.1"/>
    <property type="molecule type" value="Genomic_DNA"/>
</dbReference>
<protein>
    <submittedName>
        <fullName evidence="1">Uncharacterized protein</fullName>
    </submittedName>
</protein>
<name>A0A814CGH5_9BILA</name>
<organism evidence="1 3">
    <name type="scientific">Adineta steineri</name>
    <dbReference type="NCBI Taxonomy" id="433720"/>
    <lineage>
        <taxon>Eukaryota</taxon>
        <taxon>Metazoa</taxon>
        <taxon>Spiralia</taxon>
        <taxon>Gnathifera</taxon>
        <taxon>Rotifera</taxon>
        <taxon>Eurotatoria</taxon>
        <taxon>Bdelloidea</taxon>
        <taxon>Adinetida</taxon>
        <taxon>Adinetidae</taxon>
        <taxon>Adineta</taxon>
    </lineage>
</organism>
<dbReference type="Proteomes" id="UP000663844">
    <property type="component" value="Unassembled WGS sequence"/>
</dbReference>
<proteinExistence type="predicted"/>
<sequence>MYVAKKTEITPLCSTACCSNITGAGSPYCIPCFDDMFNNGVTYCNNYYVNGTYYYYFAFLFDPFECSPYLSTYANGTKYYPVTACSGRDRI</sequence>
<dbReference type="Proteomes" id="UP000663845">
    <property type="component" value="Unassembled WGS sequence"/>
</dbReference>
<dbReference type="EMBL" id="CAJOAZ010000290">
    <property type="protein sequence ID" value="CAF3604908.1"/>
    <property type="molecule type" value="Genomic_DNA"/>
</dbReference>